<reference evidence="1 2" key="1">
    <citation type="journal article" date="2020" name="Microb. Genom.">
        <title>Genetic diversity of clinical and environmental Mucorales isolates obtained from an investigation of mucormycosis cases among solid organ transplant recipients.</title>
        <authorList>
            <person name="Nguyen M.H."/>
            <person name="Kaul D."/>
            <person name="Muto C."/>
            <person name="Cheng S.J."/>
            <person name="Richter R.A."/>
            <person name="Bruno V.M."/>
            <person name="Liu G."/>
            <person name="Beyhan S."/>
            <person name="Sundermann A.J."/>
            <person name="Mounaud S."/>
            <person name="Pasculle A.W."/>
            <person name="Nierman W.C."/>
            <person name="Driscoll E."/>
            <person name="Cumbie R."/>
            <person name="Clancy C.J."/>
            <person name="Dupont C.L."/>
        </authorList>
    </citation>
    <scope>NUCLEOTIDE SEQUENCE [LARGE SCALE GENOMIC DNA]</scope>
    <source>
        <strain evidence="1 2">GL24</strain>
    </source>
</reference>
<dbReference type="Proteomes" id="UP000740926">
    <property type="component" value="Unassembled WGS sequence"/>
</dbReference>
<proteinExistence type="predicted"/>
<dbReference type="EMBL" id="JAANIU010019122">
    <property type="protein sequence ID" value="KAG1524746.1"/>
    <property type="molecule type" value="Genomic_DNA"/>
</dbReference>
<comment type="caution">
    <text evidence="1">The sequence shown here is derived from an EMBL/GenBank/DDBJ whole genome shotgun (WGS) entry which is preliminary data.</text>
</comment>
<gene>
    <name evidence="1" type="ORF">G6F50_018506</name>
</gene>
<keyword evidence="2" id="KW-1185">Reference proteome</keyword>
<accession>A0A9P6XMM2</accession>
<evidence type="ECO:0000313" key="2">
    <source>
        <dbReference type="Proteomes" id="UP000740926"/>
    </source>
</evidence>
<evidence type="ECO:0000313" key="1">
    <source>
        <dbReference type="EMBL" id="KAG1524746.1"/>
    </source>
</evidence>
<sequence>MYTSLPAIATFNFLTRAKREVELNASATISFPSCSIHCLHSAARVIVGNSTQAARGIPSAVTIVIAPPPALIALHPRAADATKQPSVVAIGI</sequence>
<dbReference type="AlphaFoldDB" id="A0A9P6XMM2"/>
<protein>
    <submittedName>
        <fullName evidence="1">Uncharacterized protein</fullName>
    </submittedName>
</protein>
<name>A0A9P6XMM2_9FUNG</name>
<organism evidence="1 2">
    <name type="scientific">Rhizopus delemar</name>
    <dbReference type="NCBI Taxonomy" id="936053"/>
    <lineage>
        <taxon>Eukaryota</taxon>
        <taxon>Fungi</taxon>
        <taxon>Fungi incertae sedis</taxon>
        <taxon>Mucoromycota</taxon>
        <taxon>Mucoromycotina</taxon>
        <taxon>Mucoromycetes</taxon>
        <taxon>Mucorales</taxon>
        <taxon>Mucorineae</taxon>
        <taxon>Rhizopodaceae</taxon>
        <taxon>Rhizopus</taxon>
    </lineage>
</organism>